<comment type="caution">
    <text evidence="1">The sequence shown here is derived from an EMBL/GenBank/DDBJ whole genome shotgun (WGS) entry which is preliminary data.</text>
</comment>
<proteinExistence type="predicted"/>
<protein>
    <submittedName>
        <fullName evidence="1">Uncharacterized protein</fullName>
    </submittedName>
</protein>
<evidence type="ECO:0000313" key="1">
    <source>
        <dbReference type="EMBL" id="TCL76417.1"/>
    </source>
</evidence>
<dbReference type="Proteomes" id="UP000295008">
    <property type="component" value="Unassembled WGS sequence"/>
</dbReference>
<dbReference type="AlphaFoldDB" id="A0A4V2QGL9"/>
<evidence type="ECO:0000313" key="2">
    <source>
        <dbReference type="Proteomes" id="UP000295008"/>
    </source>
</evidence>
<keyword evidence="2" id="KW-1185">Reference proteome</keyword>
<gene>
    <name evidence="1" type="ORF">EDC14_1002176</name>
</gene>
<accession>A0A4V2QGL9</accession>
<organism evidence="1 2">
    <name type="scientific">Hydrogenispora ethanolica</name>
    <dbReference type="NCBI Taxonomy" id="1082276"/>
    <lineage>
        <taxon>Bacteria</taxon>
        <taxon>Bacillati</taxon>
        <taxon>Bacillota</taxon>
        <taxon>Hydrogenispora</taxon>
    </lineage>
</organism>
<sequence>MRERQQAAAAPTIIIEHLYVRRVEVDKLQFNLDEISVDDLSGMLNVGINSDGKMKKEERNRSGKG</sequence>
<dbReference type="RefSeq" id="WP_132012599.1">
    <property type="nucleotide sequence ID" value="NZ_SLUN01000002.1"/>
</dbReference>
<dbReference type="OrthoDB" id="2382209at2"/>
<dbReference type="EMBL" id="SLUN01000002">
    <property type="protein sequence ID" value="TCL76417.1"/>
    <property type="molecule type" value="Genomic_DNA"/>
</dbReference>
<name>A0A4V2QGL9_HYDET</name>
<reference evidence="1 2" key="1">
    <citation type="submission" date="2019-03" db="EMBL/GenBank/DDBJ databases">
        <title>Genomic Encyclopedia of Type Strains, Phase IV (KMG-IV): sequencing the most valuable type-strain genomes for metagenomic binning, comparative biology and taxonomic classification.</title>
        <authorList>
            <person name="Goeker M."/>
        </authorList>
    </citation>
    <scope>NUCLEOTIDE SEQUENCE [LARGE SCALE GENOMIC DNA]</scope>
    <source>
        <strain evidence="1 2">LX-B</strain>
    </source>
</reference>